<dbReference type="UniPathway" id="UPA00241"/>
<accession>A0A133VMC6</accession>
<comment type="function">
    <text evidence="11">Catalyzes the NAD(P)H-dependent reduction of ketopantoate into pantoic acid.</text>
</comment>
<organism evidence="15 16">
    <name type="scientific">candidate division MSBL1 archaeon SCGC-AAA382A20</name>
    <dbReference type="NCBI Taxonomy" id="1698280"/>
    <lineage>
        <taxon>Archaea</taxon>
        <taxon>Methanobacteriati</taxon>
        <taxon>Methanobacteriota</taxon>
        <taxon>candidate division MSBL1</taxon>
    </lineage>
</organism>
<dbReference type="GO" id="GO:0015937">
    <property type="term" value="P:coenzyme A biosynthetic process"/>
    <property type="evidence" value="ECO:0007669"/>
    <property type="project" value="UniProtKB-UniPathway"/>
</dbReference>
<dbReference type="InterPro" id="IPR050838">
    <property type="entry name" value="Ketopantoate_reductase"/>
</dbReference>
<comment type="similarity">
    <text evidence="2 12">Belongs to the ketopantoate reductase family.</text>
</comment>
<gene>
    <name evidence="15" type="ORF">AKJ51_00940</name>
</gene>
<name>A0A133VMC6_9EURY</name>
<dbReference type="GO" id="GO:0015940">
    <property type="term" value="P:pantothenate biosynthetic process"/>
    <property type="evidence" value="ECO:0007669"/>
    <property type="project" value="InterPro"/>
</dbReference>
<evidence type="ECO:0000256" key="2">
    <source>
        <dbReference type="ARBA" id="ARBA00007870"/>
    </source>
</evidence>
<dbReference type="GO" id="GO:0008677">
    <property type="term" value="F:2-dehydropantoate 2-reductase activity"/>
    <property type="evidence" value="ECO:0007669"/>
    <property type="project" value="UniProtKB-EC"/>
</dbReference>
<keyword evidence="16" id="KW-1185">Reference proteome</keyword>
<evidence type="ECO:0000256" key="1">
    <source>
        <dbReference type="ARBA" id="ARBA00004724"/>
    </source>
</evidence>
<dbReference type="InterPro" id="IPR013328">
    <property type="entry name" value="6PGD_dom2"/>
</dbReference>
<evidence type="ECO:0000256" key="11">
    <source>
        <dbReference type="ARBA" id="ARBA00056765"/>
    </source>
</evidence>
<dbReference type="InterPro" id="IPR008927">
    <property type="entry name" value="6-PGluconate_DH-like_C_sf"/>
</dbReference>
<evidence type="ECO:0000259" key="13">
    <source>
        <dbReference type="Pfam" id="PF02558"/>
    </source>
</evidence>
<protein>
    <recommendedName>
        <fullName evidence="4 12">2-dehydropantoate 2-reductase</fullName>
        <ecNumber evidence="3 12">1.1.1.169</ecNumber>
    </recommendedName>
    <alternativeName>
        <fullName evidence="8 12">Ketopantoate reductase</fullName>
    </alternativeName>
</protein>
<comment type="catalytic activity">
    <reaction evidence="10">
        <text>(R)-pantoate + NAD(+) = 2-dehydropantoate + NADH + H(+)</text>
        <dbReference type="Rhea" id="RHEA:61292"/>
        <dbReference type="ChEBI" id="CHEBI:11561"/>
        <dbReference type="ChEBI" id="CHEBI:15378"/>
        <dbReference type="ChEBI" id="CHEBI:15980"/>
        <dbReference type="ChEBI" id="CHEBI:57540"/>
        <dbReference type="ChEBI" id="CHEBI:57945"/>
    </reaction>
    <physiologicalReaction direction="right-to-left" evidence="10">
        <dbReference type="Rhea" id="RHEA:61294"/>
    </physiologicalReaction>
</comment>
<comment type="pathway">
    <text evidence="1 12">Cofactor biosynthesis; coenzyme A biosynthesis.</text>
</comment>
<proteinExistence type="inferred from homology"/>
<evidence type="ECO:0000256" key="5">
    <source>
        <dbReference type="ARBA" id="ARBA00022857"/>
    </source>
</evidence>
<dbReference type="InterPro" id="IPR013752">
    <property type="entry name" value="KPA_reductase"/>
</dbReference>
<sequence>MNITVIGSGAMGSLFGGMLTEEGHNVTLFDVWEEHIEAMNNHGLKIRTLEGKKKNIEVKATTNSSFIDHTDLAIIFVKSTQTREAAKGTYDILTENVEVLTLQNGLGNPEIIKEFAPEENIIAGVTTHGSTLESPGRITHAGSGPTTIGRYFTKNDEKVHKVAEVLSSAGFDTTTSNNIKSKIWEKLLVNIGINYPTALGRVRNGLLTKTKTGERLIESSIREAMKVARKEGIKLRKDLVEYAKKIASSTGDNKSSMLQDIEKGKMTETKNLAGAIVRRAEKHNLEVPINRTFNDLIKTAEHRSNSL</sequence>
<dbReference type="Gene3D" id="1.10.1040.10">
    <property type="entry name" value="N-(1-d-carboxylethyl)-l-norvaline Dehydrogenase, domain 2"/>
    <property type="match status" value="1"/>
</dbReference>
<dbReference type="EC" id="1.1.1.169" evidence="3 12"/>
<keyword evidence="6 12" id="KW-0173">Coenzyme A biosynthesis</keyword>
<comment type="function">
    <text evidence="12">Catalyzes the NADPH-dependent reduction of ketopantoate into pantoic acid.</text>
</comment>
<dbReference type="InterPro" id="IPR003710">
    <property type="entry name" value="ApbA"/>
</dbReference>
<dbReference type="AlphaFoldDB" id="A0A133VMC6"/>
<dbReference type="GO" id="GO:0050661">
    <property type="term" value="F:NADP binding"/>
    <property type="evidence" value="ECO:0007669"/>
    <property type="project" value="TreeGrafter"/>
</dbReference>
<evidence type="ECO:0000256" key="8">
    <source>
        <dbReference type="ARBA" id="ARBA00032024"/>
    </source>
</evidence>
<dbReference type="SUPFAM" id="SSF51735">
    <property type="entry name" value="NAD(P)-binding Rossmann-fold domains"/>
    <property type="match status" value="1"/>
</dbReference>
<evidence type="ECO:0000256" key="3">
    <source>
        <dbReference type="ARBA" id="ARBA00013014"/>
    </source>
</evidence>
<evidence type="ECO:0000256" key="4">
    <source>
        <dbReference type="ARBA" id="ARBA00019465"/>
    </source>
</evidence>
<comment type="caution">
    <text evidence="15">The sequence shown here is derived from an EMBL/GenBank/DDBJ whole genome shotgun (WGS) entry which is preliminary data.</text>
</comment>
<keyword evidence="5 12" id="KW-0521">NADP</keyword>
<feature type="domain" description="Ketopantoate reductase C-terminal" evidence="14">
    <location>
        <begin position="178"/>
        <end position="300"/>
    </location>
</feature>
<dbReference type="Proteomes" id="UP000070263">
    <property type="component" value="Unassembled WGS sequence"/>
</dbReference>
<dbReference type="EMBL" id="LHYE01000005">
    <property type="protein sequence ID" value="KXB07604.1"/>
    <property type="molecule type" value="Genomic_DNA"/>
</dbReference>
<dbReference type="SUPFAM" id="SSF48179">
    <property type="entry name" value="6-phosphogluconate dehydrogenase C-terminal domain-like"/>
    <property type="match status" value="1"/>
</dbReference>
<dbReference type="Pfam" id="PF02558">
    <property type="entry name" value="ApbA"/>
    <property type="match status" value="1"/>
</dbReference>
<evidence type="ECO:0000256" key="9">
    <source>
        <dbReference type="ARBA" id="ARBA00047506"/>
    </source>
</evidence>
<dbReference type="GO" id="GO:0005737">
    <property type="term" value="C:cytoplasm"/>
    <property type="evidence" value="ECO:0007669"/>
    <property type="project" value="TreeGrafter"/>
</dbReference>
<evidence type="ECO:0000256" key="12">
    <source>
        <dbReference type="RuleBase" id="RU362068"/>
    </source>
</evidence>
<dbReference type="PANTHER" id="PTHR43765:SF2">
    <property type="entry name" value="2-DEHYDROPANTOATE 2-REDUCTASE"/>
    <property type="match status" value="1"/>
</dbReference>
<dbReference type="FunFam" id="1.10.1040.10:FF:000017">
    <property type="entry name" value="2-dehydropantoate 2-reductase"/>
    <property type="match status" value="1"/>
</dbReference>
<dbReference type="NCBIfam" id="TIGR00745">
    <property type="entry name" value="apbA_panE"/>
    <property type="match status" value="1"/>
</dbReference>
<dbReference type="Gene3D" id="3.40.50.720">
    <property type="entry name" value="NAD(P)-binding Rossmann-like Domain"/>
    <property type="match status" value="1"/>
</dbReference>
<reference evidence="15 16" key="1">
    <citation type="journal article" date="2016" name="Sci. Rep.">
        <title>Metabolic traits of an uncultured archaeal lineage -MSBL1- from brine pools of the Red Sea.</title>
        <authorList>
            <person name="Mwirichia R."/>
            <person name="Alam I."/>
            <person name="Rashid M."/>
            <person name="Vinu M."/>
            <person name="Ba-Alawi W."/>
            <person name="Anthony Kamau A."/>
            <person name="Kamanda Ngugi D."/>
            <person name="Goker M."/>
            <person name="Klenk H.P."/>
            <person name="Bajic V."/>
            <person name="Stingl U."/>
        </authorList>
    </citation>
    <scope>NUCLEOTIDE SEQUENCE [LARGE SCALE GENOMIC DNA]</scope>
    <source>
        <strain evidence="15">SCGC-AAA382A20</strain>
    </source>
</reference>
<dbReference type="InterPro" id="IPR036291">
    <property type="entry name" value="NAD(P)-bd_dom_sf"/>
</dbReference>
<dbReference type="PANTHER" id="PTHR43765">
    <property type="entry name" value="2-DEHYDROPANTOATE 2-REDUCTASE-RELATED"/>
    <property type="match status" value="1"/>
</dbReference>
<evidence type="ECO:0000259" key="14">
    <source>
        <dbReference type="Pfam" id="PF08546"/>
    </source>
</evidence>
<comment type="catalytic activity">
    <reaction evidence="9">
        <text>(R)-pantoate + NADP(+) = 2-dehydropantoate + NADPH + H(+)</text>
        <dbReference type="Rhea" id="RHEA:16233"/>
        <dbReference type="ChEBI" id="CHEBI:11561"/>
        <dbReference type="ChEBI" id="CHEBI:15378"/>
        <dbReference type="ChEBI" id="CHEBI:15980"/>
        <dbReference type="ChEBI" id="CHEBI:57783"/>
        <dbReference type="ChEBI" id="CHEBI:58349"/>
        <dbReference type="EC" id="1.1.1.169"/>
    </reaction>
    <physiologicalReaction direction="right-to-left" evidence="9">
        <dbReference type="Rhea" id="RHEA:16235"/>
    </physiologicalReaction>
</comment>
<evidence type="ECO:0000256" key="6">
    <source>
        <dbReference type="ARBA" id="ARBA00022993"/>
    </source>
</evidence>
<evidence type="ECO:0000256" key="10">
    <source>
        <dbReference type="ARBA" id="ARBA00048196"/>
    </source>
</evidence>
<evidence type="ECO:0000313" key="16">
    <source>
        <dbReference type="Proteomes" id="UP000070263"/>
    </source>
</evidence>
<feature type="domain" description="Ketopantoate reductase N-terminal" evidence="13">
    <location>
        <begin position="3"/>
        <end position="150"/>
    </location>
</feature>
<keyword evidence="7 12" id="KW-0560">Oxidoreductase</keyword>
<evidence type="ECO:0000313" key="15">
    <source>
        <dbReference type="EMBL" id="KXB07604.1"/>
    </source>
</evidence>
<dbReference type="Pfam" id="PF08546">
    <property type="entry name" value="ApbA_C"/>
    <property type="match status" value="1"/>
</dbReference>
<evidence type="ECO:0000256" key="7">
    <source>
        <dbReference type="ARBA" id="ARBA00023002"/>
    </source>
</evidence>
<dbReference type="InterPro" id="IPR013332">
    <property type="entry name" value="KPR_N"/>
</dbReference>